<reference evidence="3 4" key="1">
    <citation type="submission" date="2020-04" db="EMBL/GenBank/DDBJ databases">
        <title>Plant Genome Project.</title>
        <authorList>
            <person name="Zhang R.-G."/>
        </authorList>
    </citation>
    <scope>NUCLEOTIDE SEQUENCE [LARGE SCALE GENOMIC DNA]</scope>
    <source>
        <strain evidence="3">YNK0</strain>
        <tissue evidence="3">Leaf</tissue>
    </source>
</reference>
<dbReference type="SUPFAM" id="SSF56112">
    <property type="entry name" value="Protein kinase-like (PK-like)"/>
    <property type="match status" value="1"/>
</dbReference>
<comment type="caution">
    <text evidence="3">The sequence shown here is derived from an EMBL/GenBank/DDBJ whole genome shotgun (WGS) entry which is preliminary data.</text>
</comment>
<evidence type="ECO:0000313" key="4">
    <source>
        <dbReference type="Proteomes" id="UP000655225"/>
    </source>
</evidence>
<dbReference type="GO" id="GO:0004674">
    <property type="term" value="F:protein serine/threonine kinase activity"/>
    <property type="evidence" value="ECO:0007669"/>
    <property type="project" value="TreeGrafter"/>
</dbReference>
<proteinExistence type="predicted"/>
<dbReference type="InterPro" id="IPR000719">
    <property type="entry name" value="Prot_kinase_dom"/>
</dbReference>
<dbReference type="InterPro" id="IPR051681">
    <property type="entry name" value="Ser/Thr_Kinases-Pseudokinases"/>
</dbReference>
<keyword evidence="4" id="KW-1185">Reference proteome</keyword>
<evidence type="ECO:0000313" key="3">
    <source>
        <dbReference type="EMBL" id="KAF8393837.1"/>
    </source>
</evidence>
<dbReference type="Gene3D" id="1.10.510.10">
    <property type="entry name" value="Transferase(Phosphotransferase) domain 1"/>
    <property type="match status" value="1"/>
</dbReference>
<dbReference type="PANTHER" id="PTHR44329">
    <property type="entry name" value="SERINE/THREONINE-PROTEIN KINASE TNNI3K-RELATED"/>
    <property type="match status" value="1"/>
</dbReference>
<name>A0A834YSW4_TETSI</name>
<evidence type="ECO:0000256" key="1">
    <source>
        <dbReference type="SAM" id="MobiDB-lite"/>
    </source>
</evidence>
<gene>
    <name evidence="3" type="ORF">HHK36_020035</name>
</gene>
<dbReference type="InterPro" id="IPR001245">
    <property type="entry name" value="Ser-Thr/Tyr_kinase_cat_dom"/>
</dbReference>
<dbReference type="Gene3D" id="3.30.200.20">
    <property type="entry name" value="Phosphorylase Kinase, domain 1"/>
    <property type="match status" value="1"/>
</dbReference>
<dbReference type="Proteomes" id="UP000655225">
    <property type="component" value="Unassembled WGS sequence"/>
</dbReference>
<dbReference type="InterPro" id="IPR011009">
    <property type="entry name" value="Kinase-like_dom_sf"/>
</dbReference>
<organism evidence="3 4">
    <name type="scientific">Tetracentron sinense</name>
    <name type="common">Spur-leaf</name>
    <dbReference type="NCBI Taxonomy" id="13715"/>
    <lineage>
        <taxon>Eukaryota</taxon>
        <taxon>Viridiplantae</taxon>
        <taxon>Streptophyta</taxon>
        <taxon>Embryophyta</taxon>
        <taxon>Tracheophyta</taxon>
        <taxon>Spermatophyta</taxon>
        <taxon>Magnoliopsida</taxon>
        <taxon>Trochodendrales</taxon>
        <taxon>Trochodendraceae</taxon>
        <taxon>Tetracentron</taxon>
    </lineage>
</organism>
<sequence length="281" mass="31531">MEITNGLGKPYRTRFDIVEGHNNNGNSYINDSDDESSRSDSDENSINWVEQAILNPFPLSGPQCEGRAATYTPPRDALALALMDNKPTEGIENYTEWLIDLKMLDMGTHFKEGKCGKVFGGSYKGEDVAIKILERPQNPFKNKFNNEELAHVVSKILEKEQSMAQQVQQEIRMLTQLKHPNIVGFIGACLKPKVWCIVTQYSELGSVKQQNRPVPLKLAVNQALDVARGMAYAHGLGIVHEDLNSYNILIFPDKSIKIAGFGEARIEEKTEETGTYRWMAP</sequence>
<dbReference type="GO" id="GO:0005524">
    <property type="term" value="F:ATP binding"/>
    <property type="evidence" value="ECO:0007669"/>
    <property type="project" value="InterPro"/>
</dbReference>
<dbReference type="Pfam" id="PF07714">
    <property type="entry name" value="PK_Tyr_Ser-Thr"/>
    <property type="match status" value="1"/>
</dbReference>
<protein>
    <recommendedName>
        <fullName evidence="2">Protein kinase domain-containing protein</fullName>
    </recommendedName>
</protein>
<dbReference type="PROSITE" id="PS50011">
    <property type="entry name" value="PROTEIN_KINASE_DOM"/>
    <property type="match status" value="1"/>
</dbReference>
<feature type="region of interest" description="Disordered" evidence="1">
    <location>
        <begin position="22"/>
        <end position="44"/>
    </location>
</feature>
<dbReference type="EMBL" id="JABCRI010000014">
    <property type="protein sequence ID" value="KAF8393837.1"/>
    <property type="molecule type" value="Genomic_DNA"/>
</dbReference>
<dbReference type="PANTHER" id="PTHR44329:SF84">
    <property type="entry name" value="PROTEIN KINASE LIKE PROTEIN"/>
    <property type="match status" value="1"/>
</dbReference>
<evidence type="ECO:0000259" key="2">
    <source>
        <dbReference type="PROSITE" id="PS50011"/>
    </source>
</evidence>
<dbReference type="AlphaFoldDB" id="A0A834YSW4"/>
<feature type="domain" description="Protein kinase" evidence="2">
    <location>
        <begin position="104"/>
        <end position="281"/>
    </location>
</feature>
<accession>A0A834YSW4</accession>
<dbReference type="OrthoDB" id="4062651at2759"/>